<evidence type="ECO:0000259" key="2">
    <source>
        <dbReference type="Pfam" id="PF12682"/>
    </source>
</evidence>
<name>A0A840CMN0_9BACT</name>
<sequence length="200" mass="22520">MKLKFFLLAIITMNILSADIQAQTANTDKKKSLVVYYSRRGNNYLNGEIVDLKTGNTEVVANKIQALTGSDIFRIETVKSYPVDYTETTEVAKKEQNDNARPAIRGKVENMNQYDVIYLGYPNWWGTMPMVLFTFLESYDFKGKTIIPFCTHEGSALGTSIRDIKKLCPDANIKQGLAIRGGNVNSSDKAIEDWLKKTSE</sequence>
<dbReference type="Proteomes" id="UP000555103">
    <property type="component" value="Unassembled WGS sequence"/>
</dbReference>
<dbReference type="PANTHER" id="PTHR39201">
    <property type="entry name" value="EXPORTED PROTEIN-RELATED"/>
    <property type="match status" value="1"/>
</dbReference>
<dbReference type="Gene3D" id="3.40.50.360">
    <property type="match status" value="1"/>
</dbReference>
<proteinExistence type="predicted"/>
<keyword evidence="1" id="KW-0732">Signal</keyword>
<feature type="chain" id="PRO_5033046519" evidence="1">
    <location>
        <begin position="19"/>
        <end position="200"/>
    </location>
</feature>
<evidence type="ECO:0000313" key="3">
    <source>
        <dbReference type="EMBL" id="MBB4034255.1"/>
    </source>
</evidence>
<evidence type="ECO:0000256" key="1">
    <source>
        <dbReference type="SAM" id="SignalP"/>
    </source>
</evidence>
<dbReference type="PANTHER" id="PTHR39201:SF1">
    <property type="entry name" value="FLAVODOXIN-LIKE DOMAIN-CONTAINING PROTEIN"/>
    <property type="match status" value="1"/>
</dbReference>
<comment type="caution">
    <text evidence="3">The sequence shown here is derived from an EMBL/GenBank/DDBJ whole genome shotgun (WGS) entry which is preliminary data.</text>
</comment>
<keyword evidence="4" id="KW-1185">Reference proteome</keyword>
<dbReference type="AlphaFoldDB" id="A0A840CMN0"/>
<protein>
    <submittedName>
        <fullName evidence="3">Flavodoxin</fullName>
    </submittedName>
</protein>
<gene>
    <name evidence="3" type="ORF">GGR21_000140</name>
</gene>
<dbReference type="InterPro" id="IPR029039">
    <property type="entry name" value="Flavoprotein-like_sf"/>
</dbReference>
<accession>A0A840CMN0</accession>
<feature type="signal peptide" evidence="1">
    <location>
        <begin position="1"/>
        <end position="18"/>
    </location>
</feature>
<reference evidence="3 4" key="1">
    <citation type="submission" date="2020-08" db="EMBL/GenBank/DDBJ databases">
        <title>Genomic Encyclopedia of Type Strains, Phase IV (KMG-IV): sequencing the most valuable type-strain genomes for metagenomic binning, comparative biology and taxonomic classification.</title>
        <authorList>
            <person name="Goeker M."/>
        </authorList>
    </citation>
    <scope>NUCLEOTIDE SEQUENCE [LARGE SCALE GENOMIC DNA]</scope>
    <source>
        <strain evidence="3 4">DSM 104969</strain>
    </source>
</reference>
<dbReference type="GO" id="GO:0010181">
    <property type="term" value="F:FMN binding"/>
    <property type="evidence" value="ECO:0007669"/>
    <property type="project" value="InterPro"/>
</dbReference>
<dbReference type="Pfam" id="PF12682">
    <property type="entry name" value="Flavodoxin_4"/>
    <property type="match status" value="1"/>
</dbReference>
<evidence type="ECO:0000313" key="4">
    <source>
        <dbReference type="Proteomes" id="UP000555103"/>
    </source>
</evidence>
<dbReference type="InterPro" id="IPR008254">
    <property type="entry name" value="Flavodoxin/NO_synth"/>
</dbReference>
<feature type="domain" description="Flavodoxin-like" evidence="2">
    <location>
        <begin position="54"/>
        <end position="197"/>
    </location>
</feature>
<organism evidence="3 4">
    <name type="scientific">Dysgonomonas hofstadii</name>
    <dbReference type="NCBI Taxonomy" id="637886"/>
    <lineage>
        <taxon>Bacteria</taxon>
        <taxon>Pseudomonadati</taxon>
        <taxon>Bacteroidota</taxon>
        <taxon>Bacteroidia</taxon>
        <taxon>Bacteroidales</taxon>
        <taxon>Dysgonomonadaceae</taxon>
        <taxon>Dysgonomonas</taxon>
    </lineage>
</organism>
<dbReference type="RefSeq" id="WP_183305215.1">
    <property type="nucleotide sequence ID" value="NZ_JACIEP010000001.1"/>
</dbReference>
<dbReference type="SUPFAM" id="SSF52218">
    <property type="entry name" value="Flavoproteins"/>
    <property type="match status" value="1"/>
</dbReference>
<dbReference type="EMBL" id="JACIEP010000001">
    <property type="protein sequence ID" value="MBB4034255.1"/>
    <property type="molecule type" value="Genomic_DNA"/>
</dbReference>